<feature type="domain" description="HTH tetR-type" evidence="5">
    <location>
        <begin position="12"/>
        <end position="72"/>
    </location>
</feature>
<dbReference type="GO" id="GO:0000976">
    <property type="term" value="F:transcription cis-regulatory region binding"/>
    <property type="evidence" value="ECO:0007669"/>
    <property type="project" value="TreeGrafter"/>
</dbReference>
<evidence type="ECO:0000256" key="3">
    <source>
        <dbReference type="ARBA" id="ARBA00023163"/>
    </source>
</evidence>
<reference evidence="6 7" key="1">
    <citation type="submission" date="2019-03" db="EMBL/GenBank/DDBJ databases">
        <title>Genomic Encyclopedia of Type Strains, Phase IV (KMG-IV): sequencing the most valuable type-strain genomes for metagenomic binning, comparative biology and taxonomic classification.</title>
        <authorList>
            <person name="Goeker M."/>
        </authorList>
    </citation>
    <scope>NUCLEOTIDE SEQUENCE [LARGE SCALE GENOMIC DNA]</scope>
    <source>
        <strain evidence="6 7">DSM 45765</strain>
    </source>
</reference>
<organism evidence="6 7">
    <name type="scientific">Tamaricihabitans halophyticus</name>
    <dbReference type="NCBI Taxonomy" id="1262583"/>
    <lineage>
        <taxon>Bacteria</taxon>
        <taxon>Bacillati</taxon>
        <taxon>Actinomycetota</taxon>
        <taxon>Actinomycetes</taxon>
        <taxon>Pseudonocardiales</taxon>
        <taxon>Pseudonocardiaceae</taxon>
        <taxon>Tamaricihabitans</taxon>
    </lineage>
</organism>
<name>A0A4V2SSY1_9PSEU</name>
<evidence type="ECO:0000313" key="6">
    <source>
        <dbReference type="EMBL" id="TCP48636.1"/>
    </source>
</evidence>
<dbReference type="Pfam" id="PF00440">
    <property type="entry name" value="TetR_N"/>
    <property type="match status" value="1"/>
</dbReference>
<dbReference type="PANTHER" id="PTHR30055:SF234">
    <property type="entry name" value="HTH-TYPE TRANSCRIPTIONAL REGULATOR BETI"/>
    <property type="match status" value="1"/>
</dbReference>
<dbReference type="SUPFAM" id="SSF46689">
    <property type="entry name" value="Homeodomain-like"/>
    <property type="match status" value="1"/>
</dbReference>
<dbReference type="EMBL" id="SLXQ01000010">
    <property type="protein sequence ID" value="TCP48636.1"/>
    <property type="molecule type" value="Genomic_DNA"/>
</dbReference>
<comment type="caution">
    <text evidence="6">The sequence shown here is derived from an EMBL/GenBank/DDBJ whole genome shotgun (WGS) entry which is preliminary data.</text>
</comment>
<keyword evidence="2 4" id="KW-0238">DNA-binding</keyword>
<dbReference type="GO" id="GO:0003700">
    <property type="term" value="F:DNA-binding transcription factor activity"/>
    <property type="evidence" value="ECO:0007669"/>
    <property type="project" value="TreeGrafter"/>
</dbReference>
<evidence type="ECO:0000256" key="2">
    <source>
        <dbReference type="ARBA" id="ARBA00023125"/>
    </source>
</evidence>
<sequence>MVESGLRERRKSRTRAALLHAAVELFERQGYAETTVAQVAEAAGVSTKTLFNYVSGKEDLIFAGRLDRIADADELLSEFAASGAGPAQALRMLLDRIVARVGDEPAGMALNIAQTRLITEVPELRSRALLLMQEVQRKTGATLHAAYPDKFDALTAAAAVGSLFGAIQSAVLVVLDRGGSAEEVMDVIRLAGEQAAAGLERTIG</sequence>
<dbReference type="Gene3D" id="1.10.10.60">
    <property type="entry name" value="Homeodomain-like"/>
    <property type="match status" value="1"/>
</dbReference>
<keyword evidence="1" id="KW-0805">Transcription regulation</keyword>
<dbReference type="AlphaFoldDB" id="A0A4V2SSY1"/>
<dbReference type="Proteomes" id="UP000294911">
    <property type="component" value="Unassembled WGS sequence"/>
</dbReference>
<keyword evidence="3" id="KW-0804">Transcription</keyword>
<evidence type="ECO:0000313" key="7">
    <source>
        <dbReference type="Proteomes" id="UP000294911"/>
    </source>
</evidence>
<dbReference type="PROSITE" id="PS50977">
    <property type="entry name" value="HTH_TETR_2"/>
    <property type="match status" value="1"/>
</dbReference>
<dbReference type="InterPro" id="IPR001647">
    <property type="entry name" value="HTH_TetR"/>
</dbReference>
<dbReference type="PRINTS" id="PR00455">
    <property type="entry name" value="HTHTETR"/>
</dbReference>
<protein>
    <submittedName>
        <fullName evidence="6">TetR family transcriptional regulator</fullName>
    </submittedName>
</protein>
<evidence type="ECO:0000256" key="1">
    <source>
        <dbReference type="ARBA" id="ARBA00023015"/>
    </source>
</evidence>
<dbReference type="RefSeq" id="WP_132878900.1">
    <property type="nucleotide sequence ID" value="NZ_SLXQ01000010.1"/>
</dbReference>
<gene>
    <name evidence="6" type="ORF">EV191_110196</name>
</gene>
<keyword evidence="7" id="KW-1185">Reference proteome</keyword>
<evidence type="ECO:0000259" key="5">
    <source>
        <dbReference type="PROSITE" id="PS50977"/>
    </source>
</evidence>
<accession>A0A4V2SSY1</accession>
<dbReference type="Gene3D" id="1.10.357.10">
    <property type="entry name" value="Tetracycline Repressor, domain 2"/>
    <property type="match status" value="1"/>
</dbReference>
<dbReference type="OrthoDB" id="3296001at2"/>
<feature type="DNA-binding region" description="H-T-H motif" evidence="4">
    <location>
        <begin position="35"/>
        <end position="54"/>
    </location>
</feature>
<dbReference type="InterPro" id="IPR009057">
    <property type="entry name" value="Homeodomain-like_sf"/>
</dbReference>
<evidence type="ECO:0000256" key="4">
    <source>
        <dbReference type="PROSITE-ProRule" id="PRU00335"/>
    </source>
</evidence>
<proteinExistence type="predicted"/>
<dbReference type="PANTHER" id="PTHR30055">
    <property type="entry name" value="HTH-TYPE TRANSCRIPTIONAL REGULATOR RUTR"/>
    <property type="match status" value="1"/>
</dbReference>
<dbReference type="InterPro" id="IPR050109">
    <property type="entry name" value="HTH-type_TetR-like_transc_reg"/>
</dbReference>